<accession>A0A927HF41</accession>
<gene>
    <name evidence="6" type="ORF">H9Q16_11455</name>
</gene>
<keyword evidence="7" id="KW-1185">Reference proteome</keyword>
<organism evidence="6 7">
    <name type="scientific">Sulfitobacter aestuariivivens</name>
    <dbReference type="NCBI Taxonomy" id="2766981"/>
    <lineage>
        <taxon>Bacteria</taxon>
        <taxon>Pseudomonadati</taxon>
        <taxon>Pseudomonadota</taxon>
        <taxon>Alphaproteobacteria</taxon>
        <taxon>Rhodobacterales</taxon>
        <taxon>Roseobacteraceae</taxon>
        <taxon>Sulfitobacter</taxon>
    </lineage>
</organism>
<evidence type="ECO:0000256" key="4">
    <source>
        <dbReference type="ARBA" id="ARBA00023239"/>
    </source>
</evidence>
<dbReference type="Proteomes" id="UP000635142">
    <property type="component" value="Unassembled WGS sequence"/>
</dbReference>
<dbReference type="Pfam" id="PF04828">
    <property type="entry name" value="GFA"/>
    <property type="match status" value="1"/>
</dbReference>
<evidence type="ECO:0000313" key="7">
    <source>
        <dbReference type="Proteomes" id="UP000635142"/>
    </source>
</evidence>
<dbReference type="PANTHER" id="PTHR33337:SF40">
    <property type="entry name" value="CENP-V_GFA DOMAIN-CONTAINING PROTEIN-RELATED"/>
    <property type="match status" value="1"/>
</dbReference>
<dbReference type="RefSeq" id="WP_191075565.1">
    <property type="nucleotide sequence ID" value="NZ_JACTAG010000002.1"/>
</dbReference>
<evidence type="ECO:0000256" key="1">
    <source>
        <dbReference type="ARBA" id="ARBA00005495"/>
    </source>
</evidence>
<reference evidence="6" key="1">
    <citation type="submission" date="2020-08" db="EMBL/GenBank/DDBJ databases">
        <title>Sulfitobacter aestuariivivens sp. nov., isolated from a tidal flat.</title>
        <authorList>
            <person name="Park S."/>
            <person name="Yoon J.-H."/>
        </authorList>
    </citation>
    <scope>NUCLEOTIDE SEQUENCE</scope>
    <source>
        <strain evidence="6">TSTF-M16</strain>
    </source>
</reference>
<keyword evidence="2" id="KW-0479">Metal-binding</keyword>
<evidence type="ECO:0000256" key="3">
    <source>
        <dbReference type="ARBA" id="ARBA00022833"/>
    </source>
</evidence>
<keyword evidence="4" id="KW-0456">Lyase</keyword>
<dbReference type="InterPro" id="IPR006913">
    <property type="entry name" value="CENP-V/GFA"/>
</dbReference>
<evidence type="ECO:0000259" key="5">
    <source>
        <dbReference type="PROSITE" id="PS51891"/>
    </source>
</evidence>
<dbReference type="SUPFAM" id="SSF51316">
    <property type="entry name" value="Mss4-like"/>
    <property type="match status" value="1"/>
</dbReference>
<keyword evidence="3" id="KW-0862">Zinc</keyword>
<comment type="similarity">
    <text evidence="1">Belongs to the Gfa family.</text>
</comment>
<comment type="caution">
    <text evidence="6">The sequence shown here is derived from an EMBL/GenBank/DDBJ whole genome shotgun (WGS) entry which is preliminary data.</text>
</comment>
<protein>
    <submittedName>
        <fullName evidence="6">GFA family protein</fullName>
    </submittedName>
</protein>
<dbReference type="GO" id="GO:0016846">
    <property type="term" value="F:carbon-sulfur lyase activity"/>
    <property type="evidence" value="ECO:0007669"/>
    <property type="project" value="InterPro"/>
</dbReference>
<dbReference type="PANTHER" id="PTHR33337">
    <property type="entry name" value="GFA DOMAIN-CONTAINING PROTEIN"/>
    <property type="match status" value="1"/>
</dbReference>
<sequence>MTAFNGHGRCLCGAVHYEIASPPVRTTICYCRFCQRASGGAQVILPVLARADFAFVTGDPATSTHVSEGSGKELNLRFCGDCGTRVAIEFERFPEMIGLYAGTLEDPSIVPLGPESAKQIFVSSARPGTVLWAGLPTYWNHAAAPDGTPEKAVTLARPMPVEEVRFD</sequence>
<proteinExistence type="inferred from homology"/>
<dbReference type="AlphaFoldDB" id="A0A927HF41"/>
<name>A0A927HF41_9RHOB</name>
<evidence type="ECO:0000256" key="2">
    <source>
        <dbReference type="ARBA" id="ARBA00022723"/>
    </source>
</evidence>
<dbReference type="InterPro" id="IPR011057">
    <property type="entry name" value="Mss4-like_sf"/>
</dbReference>
<dbReference type="Gene3D" id="3.90.1590.10">
    <property type="entry name" value="glutathione-dependent formaldehyde- activating enzyme (gfa)"/>
    <property type="match status" value="1"/>
</dbReference>
<dbReference type="EMBL" id="JACTAG010000002">
    <property type="protein sequence ID" value="MBD3664541.1"/>
    <property type="molecule type" value="Genomic_DNA"/>
</dbReference>
<feature type="domain" description="CENP-V/GFA" evidence="5">
    <location>
        <begin position="4"/>
        <end position="118"/>
    </location>
</feature>
<dbReference type="GO" id="GO:0046872">
    <property type="term" value="F:metal ion binding"/>
    <property type="evidence" value="ECO:0007669"/>
    <property type="project" value="UniProtKB-KW"/>
</dbReference>
<evidence type="ECO:0000313" key="6">
    <source>
        <dbReference type="EMBL" id="MBD3664541.1"/>
    </source>
</evidence>
<dbReference type="PROSITE" id="PS51891">
    <property type="entry name" value="CENP_V_GFA"/>
    <property type="match status" value="1"/>
</dbReference>